<proteinExistence type="predicted"/>
<dbReference type="EMBL" id="KV878907">
    <property type="protein sequence ID" value="OJJ81235.1"/>
    <property type="molecule type" value="Genomic_DNA"/>
</dbReference>
<protein>
    <submittedName>
        <fullName evidence="2">Uncharacterized protein</fullName>
    </submittedName>
</protein>
<feature type="transmembrane region" description="Helical" evidence="1">
    <location>
        <begin position="45"/>
        <end position="67"/>
    </location>
</feature>
<evidence type="ECO:0000313" key="3">
    <source>
        <dbReference type="Proteomes" id="UP000184300"/>
    </source>
</evidence>
<keyword evidence="1" id="KW-0812">Transmembrane</keyword>
<name>A0A1L9VBH8_ASPGL</name>
<dbReference type="Proteomes" id="UP000184300">
    <property type="component" value="Unassembled WGS sequence"/>
</dbReference>
<accession>A0A1L9VBH8</accession>
<sequence length="76" mass="8446">MVQHPGYSNTEISVFIIRGLSKQNRTMEASTDHGYLWDLIDISGIWYGILGTLGSPTITTDLVVLFLQGYLHESSS</sequence>
<dbReference type="GeneID" id="34466254"/>
<organism evidence="2 3">
    <name type="scientific">Aspergillus glaucus CBS 516.65</name>
    <dbReference type="NCBI Taxonomy" id="1160497"/>
    <lineage>
        <taxon>Eukaryota</taxon>
        <taxon>Fungi</taxon>
        <taxon>Dikarya</taxon>
        <taxon>Ascomycota</taxon>
        <taxon>Pezizomycotina</taxon>
        <taxon>Eurotiomycetes</taxon>
        <taxon>Eurotiomycetidae</taxon>
        <taxon>Eurotiales</taxon>
        <taxon>Aspergillaceae</taxon>
        <taxon>Aspergillus</taxon>
        <taxon>Aspergillus subgen. Aspergillus</taxon>
    </lineage>
</organism>
<keyword evidence="1" id="KW-1133">Transmembrane helix</keyword>
<dbReference type="AlphaFoldDB" id="A0A1L9VBH8"/>
<evidence type="ECO:0000256" key="1">
    <source>
        <dbReference type="SAM" id="Phobius"/>
    </source>
</evidence>
<evidence type="ECO:0000313" key="2">
    <source>
        <dbReference type="EMBL" id="OJJ81235.1"/>
    </source>
</evidence>
<dbReference type="VEuPathDB" id="FungiDB:ASPGLDRAFT_788763"/>
<dbReference type="RefSeq" id="XP_022397933.1">
    <property type="nucleotide sequence ID" value="XM_022549994.1"/>
</dbReference>
<reference evidence="3" key="1">
    <citation type="journal article" date="2017" name="Genome Biol.">
        <title>Comparative genomics reveals high biological diversity and specific adaptations in the industrially and medically important fungal genus Aspergillus.</title>
        <authorList>
            <person name="de Vries R.P."/>
            <person name="Riley R."/>
            <person name="Wiebenga A."/>
            <person name="Aguilar-Osorio G."/>
            <person name="Amillis S."/>
            <person name="Uchima C.A."/>
            <person name="Anderluh G."/>
            <person name="Asadollahi M."/>
            <person name="Askin M."/>
            <person name="Barry K."/>
            <person name="Battaglia E."/>
            <person name="Bayram O."/>
            <person name="Benocci T."/>
            <person name="Braus-Stromeyer S.A."/>
            <person name="Caldana C."/>
            <person name="Canovas D."/>
            <person name="Cerqueira G.C."/>
            <person name="Chen F."/>
            <person name="Chen W."/>
            <person name="Choi C."/>
            <person name="Clum A."/>
            <person name="Dos Santos R.A."/>
            <person name="Damasio A.R."/>
            <person name="Diallinas G."/>
            <person name="Emri T."/>
            <person name="Fekete E."/>
            <person name="Flipphi M."/>
            <person name="Freyberg S."/>
            <person name="Gallo A."/>
            <person name="Gournas C."/>
            <person name="Habgood R."/>
            <person name="Hainaut M."/>
            <person name="Harispe M.L."/>
            <person name="Henrissat B."/>
            <person name="Hilden K.S."/>
            <person name="Hope R."/>
            <person name="Hossain A."/>
            <person name="Karabika E."/>
            <person name="Karaffa L."/>
            <person name="Karanyi Z."/>
            <person name="Krasevec N."/>
            <person name="Kuo A."/>
            <person name="Kusch H."/>
            <person name="LaButti K."/>
            <person name="Lagendijk E.L."/>
            <person name="Lapidus A."/>
            <person name="Levasseur A."/>
            <person name="Lindquist E."/>
            <person name="Lipzen A."/>
            <person name="Logrieco A.F."/>
            <person name="MacCabe A."/>
            <person name="Maekelae M.R."/>
            <person name="Malavazi I."/>
            <person name="Melin P."/>
            <person name="Meyer V."/>
            <person name="Mielnichuk N."/>
            <person name="Miskei M."/>
            <person name="Molnar A.P."/>
            <person name="Mule G."/>
            <person name="Ngan C.Y."/>
            <person name="Orejas M."/>
            <person name="Orosz E."/>
            <person name="Ouedraogo J.P."/>
            <person name="Overkamp K.M."/>
            <person name="Park H.-S."/>
            <person name="Perrone G."/>
            <person name="Piumi F."/>
            <person name="Punt P.J."/>
            <person name="Ram A.F."/>
            <person name="Ramon A."/>
            <person name="Rauscher S."/>
            <person name="Record E."/>
            <person name="Riano-Pachon D.M."/>
            <person name="Robert V."/>
            <person name="Roehrig J."/>
            <person name="Ruller R."/>
            <person name="Salamov A."/>
            <person name="Salih N.S."/>
            <person name="Samson R.A."/>
            <person name="Sandor E."/>
            <person name="Sanguinetti M."/>
            <person name="Schuetze T."/>
            <person name="Sepcic K."/>
            <person name="Shelest E."/>
            <person name="Sherlock G."/>
            <person name="Sophianopoulou V."/>
            <person name="Squina F.M."/>
            <person name="Sun H."/>
            <person name="Susca A."/>
            <person name="Todd R.B."/>
            <person name="Tsang A."/>
            <person name="Unkles S.E."/>
            <person name="van de Wiele N."/>
            <person name="van Rossen-Uffink D."/>
            <person name="Oliveira J.V."/>
            <person name="Vesth T.C."/>
            <person name="Visser J."/>
            <person name="Yu J.-H."/>
            <person name="Zhou M."/>
            <person name="Andersen M.R."/>
            <person name="Archer D.B."/>
            <person name="Baker S.E."/>
            <person name="Benoit I."/>
            <person name="Brakhage A.A."/>
            <person name="Braus G.H."/>
            <person name="Fischer R."/>
            <person name="Frisvad J.C."/>
            <person name="Goldman G.H."/>
            <person name="Houbraken J."/>
            <person name="Oakley B."/>
            <person name="Pocsi I."/>
            <person name="Scazzocchio C."/>
            <person name="Seiboth B."/>
            <person name="vanKuyk P.A."/>
            <person name="Wortman J."/>
            <person name="Dyer P.S."/>
            <person name="Grigoriev I.V."/>
        </authorList>
    </citation>
    <scope>NUCLEOTIDE SEQUENCE [LARGE SCALE GENOMIC DNA]</scope>
    <source>
        <strain evidence="3">CBS 516.65</strain>
    </source>
</reference>
<keyword evidence="3" id="KW-1185">Reference proteome</keyword>
<keyword evidence="1" id="KW-0472">Membrane</keyword>
<gene>
    <name evidence="2" type="ORF">ASPGLDRAFT_788763</name>
</gene>